<dbReference type="EMBL" id="CP066065">
    <property type="protein sequence ID" value="QQC44325.1"/>
    <property type="molecule type" value="Genomic_DNA"/>
</dbReference>
<keyword evidence="2" id="KW-0472">Membrane</keyword>
<feature type="region of interest" description="Disordered" evidence="1">
    <location>
        <begin position="43"/>
        <end position="69"/>
    </location>
</feature>
<evidence type="ECO:0000256" key="1">
    <source>
        <dbReference type="SAM" id="MobiDB-lite"/>
    </source>
</evidence>
<sequence length="131" mass="14253">MLEDSLVLVLTVVLVLVVAGGVVVTLALSRRSARDWKGIIRQESEEKADEVKNHSLSTRANASGDRPVVPRTESLHSLLLSADSSSAYFDADRLPGVERLETVTERVTERLNRGRRMPGADSGSEQGSTPR</sequence>
<dbReference type="RefSeq" id="WP_050694863.1">
    <property type="nucleotide sequence ID" value="NZ_CP012072.1"/>
</dbReference>
<keyword evidence="2" id="KW-1133">Transmembrane helix</keyword>
<protein>
    <submittedName>
        <fullName evidence="3">ABC transporter</fullName>
    </submittedName>
</protein>
<evidence type="ECO:0000313" key="3">
    <source>
        <dbReference type="EMBL" id="QQC44325.1"/>
    </source>
</evidence>
<dbReference type="KEGG" id="amy:ADJ76_03810"/>
<accession>A0AAP9Y8W6</accession>
<feature type="transmembrane region" description="Helical" evidence="2">
    <location>
        <begin position="6"/>
        <end position="28"/>
    </location>
</feature>
<keyword evidence="2" id="KW-0812">Transmembrane</keyword>
<name>A0AAP9Y8W6_9ACTO</name>
<feature type="region of interest" description="Disordered" evidence="1">
    <location>
        <begin position="108"/>
        <end position="131"/>
    </location>
</feature>
<organism evidence="3 4">
    <name type="scientific">Schaalia meyeri</name>
    <dbReference type="NCBI Taxonomy" id="52773"/>
    <lineage>
        <taxon>Bacteria</taxon>
        <taxon>Bacillati</taxon>
        <taxon>Actinomycetota</taxon>
        <taxon>Actinomycetes</taxon>
        <taxon>Actinomycetales</taxon>
        <taxon>Actinomycetaceae</taxon>
        <taxon>Schaalia</taxon>
    </lineage>
</organism>
<evidence type="ECO:0000313" key="4">
    <source>
        <dbReference type="Proteomes" id="UP000595220"/>
    </source>
</evidence>
<dbReference type="Proteomes" id="UP000595220">
    <property type="component" value="Chromosome"/>
</dbReference>
<gene>
    <name evidence="3" type="ORF">I6H42_02640</name>
</gene>
<feature type="compositionally biased region" description="Basic and acidic residues" evidence="1">
    <location>
        <begin position="43"/>
        <end position="53"/>
    </location>
</feature>
<dbReference type="AlphaFoldDB" id="A0AAP9Y8W6"/>
<keyword evidence="4" id="KW-1185">Reference proteome</keyword>
<reference evidence="3 4" key="1">
    <citation type="submission" date="2020-12" db="EMBL/GenBank/DDBJ databases">
        <title>FDA dAtabase for Regulatory Grade micrObial Sequences (FDA-ARGOS): Supporting development and validation of Infectious Disease Dx tests.</title>
        <authorList>
            <person name="Sproer C."/>
            <person name="Gronow S."/>
            <person name="Severitt S."/>
            <person name="Schroder I."/>
            <person name="Tallon L."/>
            <person name="Sadzewicz L."/>
            <person name="Zhao X."/>
            <person name="Boylan J."/>
            <person name="Ott S."/>
            <person name="Bowen H."/>
            <person name="Vavikolanu K."/>
            <person name="Mehta A."/>
            <person name="Aluvathingal J."/>
            <person name="Nadendla S."/>
            <person name="Lowell S."/>
            <person name="Myers T."/>
            <person name="Yan Y."/>
            <person name="Sichtig H."/>
        </authorList>
    </citation>
    <scope>NUCLEOTIDE SEQUENCE [LARGE SCALE GENOMIC DNA]</scope>
    <source>
        <strain evidence="3 4">FDAARGOS_985</strain>
    </source>
</reference>
<evidence type="ECO:0000256" key="2">
    <source>
        <dbReference type="SAM" id="Phobius"/>
    </source>
</evidence>
<proteinExistence type="predicted"/>